<keyword evidence="5" id="KW-0658">Purine biosynthesis</keyword>
<dbReference type="PANTHER" id="PTHR11692:SF0">
    <property type="entry name" value="BIFUNCTIONAL PURINE BIOSYNTHESIS PROTEIN ATIC"/>
    <property type="match status" value="1"/>
</dbReference>
<evidence type="ECO:0000256" key="9">
    <source>
        <dbReference type="ARBA" id="ARBA00050687"/>
    </source>
</evidence>
<dbReference type="InterPro" id="IPR036914">
    <property type="entry name" value="MGS-like_dom_sf"/>
</dbReference>
<evidence type="ECO:0000256" key="7">
    <source>
        <dbReference type="ARBA" id="ARBA00023268"/>
    </source>
</evidence>
<protein>
    <submittedName>
        <fullName evidence="11">IMP cyclohydrolase / Phosphoribosylaminoimidazolecarboxamide formyltransferase</fullName>
        <ecNumber evidence="11">2.1.2.3</ecNumber>
        <ecNumber evidence="11">3.5.4.10</ecNumber>
    </submittedName>
</protein>
<dbReference type="Pfam" id="PF01808">
    <property type="entry name" value="AICARFT_IMPCHas"/>
    <property type="match status" value="1"/>
</dbReference>
<keyword evidence="6 11" id="KW-0378">Hydrolase</keyword>
<dbReference type="SUPFAM" id="SSF53927">
    <property type="entry name" value="Cytidine deaminase-like"/>
    <property type="match status" value="1"/>
</dbReference>
<dbReference type="NCBIfam" id="TIGR00355">
    <property type="entry name" value="purH"/>
    <property type="match status" value="1"/>
</dbReference>
<dbReference type="SMART" id="SM00798">
    <property type="entry name" value="AICARFT_IMPCHas"/>
    <property type="match status" value="1"/>
</dbReference>
<name>A0A160VI28_9ZZZZ</name>
<dbReference type="InterPro" id="IPR016193">
    <property type="entry name" value="Cytidine_deaminase-like"/>
</dbReference>
<dbReference type="CDD" id="cd01421">
    <property type="entry name" value="IMPCH"/>
    <property type="match status" value="1"/>
</dbReference>
<dbReference type="PIRSF" id="PIRSF000414">
    <property type="entry name" value="AICARFT_IMPCHas"/>
    <property type="match status" value="1"/>
</dbReference>
<sequence>MNKQKIKIQRALLSVFDKTGIVDLAESLNQHGVEIISTGGTAKTLSDAGLRVTGISTYTGFPEIMDGRIKTINPLVEGGILGLRDKHADDAKANNIRWIDLVVCNLYPFSKMISQADCDLMAAMDNVDIGGPTMIRSAAKNVGWVTVVVNPQDYQSIIDELDEFVEISFETRKKLSAKAFGHTAQYDTIIHNYLKDEKFSNDLSLTYNKRSAMRYGENPHQSAAVYQDPNNHSKNILNAKIHQGKQLSYNNIMDADAALSCLKEFDQTACVVVKHANPCGVAIGDELIDVYTRAFNSDSLSAFGGIIALNRVCTIAVAEAISSVFVEIVLAPSFEDRALSILSKKKNLRVLEVGDVTARENKLEVRNIDGGILVQDTDTSVLTLDEIKTVTKAAPSDSEMKVMLFGWKVLKHVKSNAILLVKDNETIGIGAGQVSRVDAVNIALKKAGERLDNSILCSDAFFPFRDSIDKIANTGIRSVIQPGGSIRDQEVIAACDDHGIAMVFTGRRCFKH</sequence>
<dbReference type="FunFam" id="3.40.50.1380:FF:000001">
    <property type="entry name" value="Bifunctional purine biosynthesis protein PurH"/>
    <property type="match status" value="1"/>
</dbReference>
<dbReference type="FunFam" id="3.40.140.20:FF:000002">
    <property type="entry name" value="Bifunctional purine biosynthesis protein PurH"/>
    <property type="match status" value="1"/>
</dbReference>
<comment type="catalytic activity">
    <reaction evidence="8">
        <text>(6R)-10-formyltetrahydrofolate + 5-amino-1-(5-phospho-beta-D-ribosyl)imidazole-4-carboxamide = 5-formamido-1-(5-phospho-D-ribosyl)imidazole-4-carboxamide + (6S)-5,6,7,8-tetrahydrofolate</text>
        <dbReference type="Rhea" id="RHEA:22192"/>
        <dbReference type="ChEBI" id="CHEBI:57453"/>
        <dbReference type="ChEBI" id="CHEBI:58467"/>
        <dbReference type="ChEBI" id="CHEBI:58475"/>
        <dbReference type="ChEBI" id="CHEBI:195366"/>
        <dbReference type="EC" id="2.1.2.3"/>
    </reaction>
</comment>
<dbReference type="GO" id="GO:0005829">
    <property type="term" value="C:cytosol"/>
    <property type="evidence" value="ECO:0007669"/>
    <property type="project" value="TreeGrafter"/>
</dbReference>
<evidence type="ECO:0000256" key="8">
    <source>
        <dbReference type="ARBA" id="ARBA00050488"/>
    </source>
</evidence>
<dbReference type="GO" id="GO:0004643">
    <property type="term" value="F:phosphoribosylaminoimidazolecarboxamide formyltransferase activity"/>
    <property type="evidence" value="ECO:0007669"/>
    <property type="project" value="UniProtKB-EC"/>
</dbReference>
<dbReference type="EMBL" id="FAXC01000116">
    <property type="protein sequence ID" value="CUV08744.1"/>
    <property type="molecule type" value="Genomic_DNA"/>
</dbReference>
<dbReference type="GO" id="GO:0006189">
    <property type="term" value="P:'de novo' IMP biosynthetic process"/>
    <property type="evidence" value="ECO:0007669"/>
    <property type="project" value="UniProtKB-UniPathway"/>
</dbReference>
<comment type="catalytic activity">
    <reaction evidence="9">
        <text>IMP + H2O = 5-formamido-1-(5-phospho-D-ribosyl)imidazole-4-carboxamide</text>
        <dbReference type="Rhea" id="RHEA:18445"/>
        <dbReference type="ChEBI" id="CHEBI:15377"/>
        <dbReference type="ChEBI" id="CHEBI:58053"/>
        <dbReference type="ChEBI" id="CHEBI:58467"/>
        <dbReference type="EC" id="3.5.4.10"/>
    </reaction>
</comment>
<comment type="similarity">
    <text evidence="3">Belongs to the PurH family.</text>
</comment>
<evidence type="ECO:0000256" key="1">
    <source>
        <dbReference type="ARBA" id="ARBA00004844"/>
    </source>
</evidence>
<evidence type="ECO:0000256" key="5">
    <source>
        <dbReference type="ARBA" id="ARBA00022755"/>
    </source>
</evidence>
<dbReference type="FunFam" id="3.40.140.20:FF:000001">
    <property type="entry name" value="Bifunctional purine biosynthesis protein PurH"/>
    <property type="match status" value="1"/>
</dbReference>
<gene>
    <name evidence="11" type="ORF">MGWOODY_Mmi1693</name>
</gene>
<dbReference type="HAMAP" id="MF_00139">
    <property type="entry name" value="PurH"/>
    <property type="match status" value="1"/>
</dbReference>
<feature type="domain" description="MGS-like" evidence="10">
    <location>
        <begin position="2"/>
        <end position="149"/>
    </location>
</feature>
<evidence type="ECO:0000313" key="11">
    <source>
        <dbReference type="EMBL" id="CUV08744.1"/>
    </source>
</evidence>
<evidence type="ECO:0000256" key="6">
    <source>
        <dbReference type="ARBA" id="ARBA00022801"/>
    </source>
</evidence>
<dbReference type="SMART" id="SM00851">
    <property type="entry name" value="MGS"/>
    <property type="match status" value="1"/>
</dbReference>
<dbReference type="NCBIfam" id="NF002049">
    <property type="entry name" value="PRK00881.1"/>
    <property type="match status" value="1"/>
</dbReference>
<keyword evidence="7" id="KW-0511">Multifunctional enzyme</keyword>
<dbReference type="Gene3D" id="3.40.50.1380">
    <property type="entry name" value="Methylglyoxal synthase-like domain"/>
    <property type="match status" value="1"/>
</dbReference>
<dbReference type="InterPro" id="IPR024051">
    <property type="entry name" value="AICAR_Tfase_dup_dom_sf"/>
</dbReference>
<evidence type="ECO:0000256" key="4">
    <source>
        <dbReference type="ARBA" id="ARBA00022679"/>
    </source>
</evidence>
<proteinExistence type="inferred from homology"/>
<organism evidence="11">
    <name type="scientific">hydrothermal vent metagenome</name>
    <dbReference type="NCBI Taxonomy" id="652676"/>
    <lineage>
        <taxon>unclassified sequences</taxon>
        <taxon>metagenomes</taxon>
        <taxon>ecological metagenomes</taxon>
    </lineage>
</organism>
<dbReference type="EC" id="3.5.4.10" evidence="11"/>
<accession>A0A160VI28</accession>
<dbReference type="PANTHER" id="PTHR11692">
    <property type="entry name" value="BIFUNCTIONAL PURINE BIOSYNTHESIS PROTEIN PURH"/>
    <property type="match status" value="1"/>
</dbReference>
<dbReference type="InterPro" id="IPR002695">
    <property type="entry name" value="PurH-like"/>
</dbReference>
<dbReference type="GO" id="GO:0003937">
    <property type="term" value="F:IMP cyclohydrolase activity"/>
    <property type="evidence" value="ECO:0007669"/>
    <property type="project" value="UniProtKB-EC"/>
</dbReference>
<dbReference type="EC" id="2.1.2.3" evidence="11"/>
<comment type="pathway">
    <text evidence="1">Purine metabolism; IMP biosynthesis via de novo pathway; IMP from 5-formamido-1-(5-phospho-D-ribosyl)imidazole-4-carboxamide: step 1/1.</text>
</comment>
<dbReference type="UniPathway" id="UPA00074">
    <property type="reaction ID" value="UER00133"/>
</dbReference>
<dbReference type="Pfam" id="PF02142">
    <property type="entry name" value="MGS"/>
    <property type="match status" value="1"/>
</dbReference>
<comment type="pathway">
    <text evidence="2">Purine metabolism; IMP biosynthesis via de novo pathway; 5-formamido-1-(5-phospho-D-ribosyl)imidazole-4-carboxamide from 5-amino-1-(5-phospho-D-ribosyl)imidazole-4-carboxamide (10-formyl THF route): step 1/1.</text>
</comment>
<dbReference type="SUPFAM" id="SSF52335">
    <property type="entry name" value="Methylglyoxal synthase-like"/>
    <property type="match status" value="1"/>
</dbReference>
<dbReference type="Gene3D" id="3.40.140.20">
    <property type="match status" value="2"/>
</dbReference>
<evidence type="ECO:0000256" key="3">
    <source>
        <dbReference type="ARBA" id="ARBA00007667"/>
    </source>
</evidence>
<dbReference type="PROSITE" id="PS51855">
    <property type="entry name" value="MGS"/>
    <property type="match status" value="1"/>
</dbReference>
<dbReference type="AlphaFoldDB" id="A0A160VI28"/>
<evidence type="ECO:0000259" key="10">
    <source>
        <dbReference type="PROSITE" id="PS51855"/>
    </source>
</evidence>
<keyword evidence="4 11" id="KW-0808">Transferase</keyword>
<dbReference type="InterPro" id="IPR011607">
    <property type="entry name" value="MGS-like_dom"/>
</dbReference>
<reference evidence="11" key="1">
    <citation type="submission" date="2015-10" db="EMBL/GenBank/DDBJ databases">
        <authorList>
            <person name="Gilbert D.G."/>
        </authorList>
    </citation>
    <scope>NUCLEOTIDE SEQUENCE</scope>
</reference>
<evidence type="ECO:0000256" key="2">
    <source>
        <dbReference type="ARBA" id="ARBA00004954"/>
    </source>
</evidence>